<proteinExistence type="predicted"/>
<dbReference type="STRING" id="1280954.HPO_17465"/>
<dbReference type="AlphaFoldDB" id="A0A062VG07"/>
<accession>A0A062VG07</accession>
<sequence>MGTVGIVRDPPGVPYLYVQGIVAGEDFCIALTINGHTFDRLPGESWDELVGRVRNDLDARGDPMNLATCIYDPHVDPKPVRYVQPRFQYENARQG</sequence>
<name>A0A062VG07_9PROT</name>
<evidence type="ECO:0000313" key="1">
    <source>
        <dbReference type="EMBL" id="KCZ96960.1"/>
    </source>
</evidence>
<reference evidence="1 2" key="1">
    <citation type="journal article" date="2014" name="Antonie Van Leeuwenhoek">
        <title>Hyphomonas beringensis sp. nov. and Hyphomonas chukchiensis sp. nov., isolated from surface seawater of the Bering Sea and Chukchi Sea.</title>
        <authorList>
            <person name="Li C."/>
            <person name="Lai Q."/>
            <person name="Li G."/>
            <person name="Dong C."/>
            <person name="Wang J."/>
            <person name="Liao Y."/>
            <person name="Shao Z."/>
        </authorList>
    </citation>
    <scope>NUCLEOTIDE SEQUENCE [LARGE SCALE GENOMIC DNA]</scope>
    <source>
        <strain evidence="1 2">PS728</strain>
    </source>
</reference>
<protein>
    <submittedName>
        <fullName evidence="1">Uncharacterized protein</fullName>
    </submittedName>
</protein>
<dbReference type="PATRIC" id="fig|1280954.3.peg.3524"/>
<keyword evidence="2" id="KW-1185">Reference proteome</keyword>
<comment type="caution">
    <text evidence="1">The sequence shown here is derived from an EMBL/GenBank/DDBJ whole genome shotgun (WGS) entry which is preliminary data.</text>
</comment>
<dbReference type="EMBL" id="ARYM01000029">
    <property type="protein sequence ID" value="KCZ96960.1"/>
    <property type="molecule type" value="Genomic_DNA"/>
</dbReference>
<evidence type="ECO:0000313" key="2">
    <source>
        <dbReference type="Proteomes" id="UP000027100"/>
    </source>
</evidence>
<gene>
    <name evidence="1" type="ORF">HPO_17465</name>
</gene>
<organism evidence="1 2">
    <name type="scientific">Hyphomonas polymorpha PS728</name>
    <dbReference type="NCBI Taxonomy" id="1280954"/>
    <lineage>
        <taxon>Bacteria</taxon>
        <taxon>Pseudomonadati</taxon>
        <taxon>Pseudomonadota</taxon>
        <taxon>Alphaproteobacteria</taxon>
        <taxon>Hyphomonadales</taxon>
        <taxon>Hyphomonadaceae</taxon>
        <taxon>Hyphomonas</taxon>
    </lineage>
</organism>
<dbReference type="Proteomes" id="UP000027100">
    <property type="component" value="Unassembled WGS sequence"/>
</dbReference>